<keyword evidence="12" id="KW-1185">Reference proteome</keyword>
<dbReference type="Pfam" id="PF13344">
    <property type="entry name" value="Hydrolase_6"/>
    <property type="match status" value="1"/>
</dbReference>
<dbReference type="SFLD" id="SFLDS00003">
    <property type="entry name" value="Haloacid_Dehalogenase"/>
    <property type="match status" value="1"/>
</dbReference>
<dbReference type="GO" id="GO:0046872">
    <property type="term" value="F:metal ion binding"/>
    <property type="evidence" value="ECO:0007669"/>
    <property type="project" value="UniProtKB-KW"/>
</dbReference>
<dbReference type="EMBL" id="UHDZ01000001">
    <property type="protein sequence ID" value="SUM73381.1"/>
    <property type="molecule type" value="Genomic_DNA"/>
</dbReference>
<keyword evidence="6 7" id="KW-0460">Magnesium</keyword>
<gene>
    <name evidence="11" type="primary">nagD</name>
    <name evidence="11" type="ORF">NCTC11807_02122</name>
</gene>
<evidence type="ECO:0000313" key="12">
    <source>
        <dbReference type="Proteomes" id="UP000255425"/>
    </source>
</evidence>
<comment type="cofactor">
    <cofactor evidence="10">
        <name>Mg(2+)</name>
        <dbReference type="ChEBI" id="CHEBI:18420"/>
    </cofactor>
    <text evidence="10">Divalent metal ions. Mg(2+) is the most effective.</text>
</comment>
<dbReference type="FunFam" id="3.40.50.1000:FF:000053">
    <property type="entry name" value="TIGR01457 family HAD hydrolase"/>
    <property type="match status" value="1"/>
</dbReference>
<dbReference type="GeneID" id="63935925"/>
<evidence type="ECO:0000256" key="9">
    <source>
        <dbReference type="PIRSR" id="PIRSR000915-2"/>
    </source>
</evidence>
<evidence type="ECO:0000256" key="10">
    <source>
        <dbReference type="PIRSR" id="PIRSR000915-3"/>
    </source>
</evidence>
<dbReference type="PANTHER" id="PTHR19288">
    <property type="entry name" value="4-NITROPHENYLPHOSPHATASE-RELATED"/>
    <property type="match status" value="1"/>
</dbReference>
<evidence type="ECO:0000256" key="5">
    <source>
        <dbReference type="ARBA" id="ARBA00022801"/>
    </source>
</evidence>
<feature type="binding site" evidence="10">
    <location>
        <position position="207"/>
    </location>
    <ligand>
        <name>Mg(2+)</name>
        <dbReference type="ChEBI" id="CHEBI:18420"/>
    </ligand>
</feature>
<dbReference type="NCBIfam" id="TIGR01457">
    <property type="entry name" value="HAD-SF-IIA-hyp2"/>
    <property type="match status" value="1"/>
</dbReference>
<feature type="binding site" evidence="10">
    <location>
        <position position="10"/>
    </location>
    <ligand>
        <name>Mg(2+)</name>
        <dbReference type="ChEBI" id="CHEBI:18420"/>
    </ligand>
</feature>
<evidence type="ECO:0000256" key="7">
    <source>
        <dbReference type="PIRNR" id="PIRNR000915"/>
    </source>
</evidence>
<dbReference type="Pfam" id="PF13242">
    <property type="entry name" value="Hydrolase_like"/>
    <property type="match status" value="1"/>
</dbReference>
<dbReference type="InterPro" id="IPR036412">
    <property type="entry name" value="HAD-like_sf"/>
</dbReference>
<dbReference type="GO" id="GO:0005737">
    <property type="term" value="C:cytoplasm"/>
    <property type="evidence" value="ECO:0007669"/>
    <property type="project" value="TreeGrafter"/>
</dbReference>
<dbReference type="InterPro" id="IPR006357">
    <property type="entry name" value="HAD-SF_hydro_IIA"/>
</dbReference>
<dbReference type="PIRSF" id="PIRSF000915">
    <property type="entry name" value="PGP-type_phosphatase"/>
    <property type="match status" value="1"/>
</dbReference>
<evidence type="ECO:0000256" key="3">
    <source>
        <dbReference type="ARBA" id="ARBA00013942"/>
    </source>
</evidence>
<dbReference type="SUPFAM" id="SSF56784">
    <property type="entry name" value="HAD-like"/>
    <property type="match status" value="1"/>
</dbReference>
<dbReference type="EC" id="3.1.3.-" evidence="7"/>
<keyword evidence="4 7" id="KW-0479">Metal-binding</keyword>
<dbReference type="PANTHER" id="PTHR19288:SF46">
    <property type="entry name" value="HALOACID DEHALOGENASE-LIKE HYDROLASE DOMAIN-CONTAINING PROTEIN 2"/>
    <property type="match status" value="1"/>
</dbReference>
<evidence type="ECO:0000256" key="4">
    <source>
        <dbReference type="ARBA" id="ARBA00022723"/>
    </source>
</evidence>
<sequence>MKRYKAYLIDLDGTMYKGADEVDGAAQFINYLNKNHIPHLYVTNNSTKTPEQVTQKLQDMHIDAQPDEVVTSALATADYISDAHPGASVYMIGGHGLKMALTEAGLTVKNDEHVDYVVIGLDEQVTYEKFAVATLAVRNGAKFISTNPDVSIPKERGFLPGNGAITSVVSVSTGIQPEFIGKPEPIIMTKALDMLGLNKSEVAMVGDLYDTDIMSGINVGIDTIHVQTGVTTYEEIQTKEVPPTYSIADLNVAIAKLEKINKG</sequence>
<keyword evidence="5" id="KW-0378">Hydrolase</keyword>
<dbReference type="SFLD" id="SFLDG01139">
    <property type="entry name" value="C2.A:_Pyridoxal_Phosphate_Phos"/>
    <property type="match status" value="1"/>
</dbReference>
<feature type="binding site" evidence="9">
    <location>
        <position position="182"/>
    </location>
    <ligand>
        <name>substrate</name>
    </ligand>
</feature>
<evidence type="ECO:0000256" key="8">
    <source>
        <dbReference type="PIRSR" id="PIRSR000915-1"/>
    </source>
</evidence>
<comment type="function">
    <text evidence="1 7">Catalyzes the dephosphorylation of 2-6 carbon acid sugars in vitro.</text>
</comment>
<reference evidence="11 12" key="1">
    <citation type="submission" date="2018-06" db="EMBL/GenBank/DDBJ databases">
        <authorList>
            <consortium name="Pathogen Informatics"/>
            <person name="Doyle S."/>
        </authorList>
    </citation>
    <scope>NUCLEOTIDE SEQUENCE [LARGE SCALE GENOMIC DNA]</scope>
    <source>
        <strain evidence="11 12">NCTC11807</strain>
    </source>
</reference>
<evidence type="ECO:0000256" key="1">
    <source>
        <dbReference type="ARBA" id="ARBA00002810"/>
    </source>
</evidence>
<organism evidence="11 12">
    <name type="scientific">Staphylococcus saccharolyticus</name>
    <dbReference type="NCBI Taxonomy" id="33028"/>
    <lineage>
        <taxon>Bacteria</taxon>
        <taxon>Bacillati</taxon>
        <taxon>Bacillota</taxon>
        <taxon>Bacilli</taxon>
        <taxon>Bacillales</taxon>
        <taxon>Staphylococcaceae</taxon>
        <taxon>Staphylococcus</taxon>
    </lineage>
</organism>
<dbReference type="RefSeq" id="WP_115313732.1">
    <property type="nucleotide sequence ID" value="NZ_CP066042.1"/>
</dbReference>
<dbReference type="InterPro" id="IPR006354">
    <property type="entry name" value="HAD-SF_hydro_IIA_hyp1"/>
</dbReference>
<dbReference type="Gene3D" id="3.40.50.1000">
    <property type="entry name" value="HAD superfamily/HAD-like"/>
    <property type="match status" value="2"/>
</dbReference>
<dbReference type="GO" id="GO:0016791">
    <property type="term" value="F:phosphatase activity"/>
    <property type="evidence" value="ECO:0007669"/>
    <property type="project" value="TreeGrafter"/>
</dbReference>
<comment type="similarity">
    <text evidence="2 7">Belongs to the HAD-like hydrolase superfamily. NagD family.</text>
</comment>
<name>A0A380H9I1_9STAP</name>
<dbReference type="NCBIfam" id="TIGR01460">
    <property type="entry name" value="HAD-SF-IIA"/>
    <property type="match status" value="1"/>
</dbReference>
<evidence type="ECO:0000256" key="6">
    <source>
        <dbReference type="ARBA" id="ARBA00022842"/>
    </source>
</evidence>
<evidence type="ECO:0000256" key="2">
    <source>
        <dbReference type="ARBA" id="ARBA00006696"/>
    </source>
</evidence>
<evidence type="ECO:0000313" key="11">
    <source>
        <dbReference type="EMBL" id="SUM73381.1"/>
    </source>
</evidence>
<feature type="binding site" evidence="10">
    <location>
        <position position="12"/>
    </location>
    <ligand>
        <name>Mg(2+)</name>
        <dbReference type="ChEBI" id="CHEBI:18420"/>
    </ligand>
</feature>
<dbReference type="InterPro" id="IPR023214">
    <property type="entry name" value="HAD_sf"/>
</dbReference>
<dbReference type="Proteomes" id="UP000255425">
    <property type="component" value="Unassembled WGS sequence"/>
</dbReference>
<accession>A0A380H9I1</accession>
<dbReference type="AlphaFoldDB" id="A0A380H9I1"/>
<feature type="active site" description="Proton donor" evidence="8">
    <location>
        <position position="12"/>
    </location>
</feature>
<feature type="active site" description="Nucleophile" evidence="8">
    <location>
        <position position="10"/>
    </location>
</feature>
<dbReference type="CDD" id="cd07530">
    <property type="entry name" value="HAD_Pase_UmpH-like"/>
    <property type="match status" value="1"/>
</dbReference>
<protein>
    <recommendedName>
        <fullName evidence="3 7">Acid sugar phosphatase</fullName>
        <ecNumber evidence="7">3.1.3.-</ecNumber>
    </recommendedName>
</protein>
<proteinExistence type="inferred from homology"/>